<keyword evidence="3" id="KW-1185">Reference proteome</keyword>
<comment type="caution">
    <text evidence="2">The sequence shown here is derived from an EMBL/GenBank/DDBJ whole genome shotgun (WGS) entry which is preliminary data.</text>
</comment>
<name>A0ABQ7FIR2_9ACTN</name>
<dbReference type="Gene3D" id="3.60.15.10">
    <property type="entry name" value="Ribonuclease Z/Hydroxyacylglutathione hydrolase-like"/>
    <property type="match status" value="1"/>
</dbReference>
<dbReference type="Pfam" id="PF12706">
    <property type="entry name" value="Lactamase_B_2"/>
    <property type="match status" value="1"/>
</dbReference>
<gene>
    <name evidence="2" type="ORF">GCU69_18050</name>
</gene>
<evidence type="ECO:0000313" key="2">
    <source>
        <dbReference type="EMBL" id="KAF4407706.1"/>
    </source>
</evidence>
<sequence>MSPVPPPGAAEIRFIGNATLLIRYGSLTLLTDPNFLHRGQYAYLGKGLVSRRLADPAVTVRDLPADLDAVVLSHLHGDHWDRVARRGLDRSLPVLTTPHASRRLQGLHGFSRATGLPTWHEHVLLRDRSQVRITALPGRHTPGKLPGLLPPVMGSLLEFGDPGGPPRLRLHITGDTLMFPGVHEIARRFPDVHLAVVHLGGTTLPGGLVVTMDARQGADLVEALRPRHVLPVHYDDYTVMRSPLSDFLREAGRRGIASRVLRCARGDTVTVDANGPVAAGTGDGHGPGPAV</sequence>
<evidence type="ECO:0000313" key="3">
    <source>
        <dbReference type="Proteomes" id="UP000621266"/>
    </source>
</evidence>
<dbReference type="InterPro" id="IPR001279">
    <property type="entry name" value="Metallo-B-lactamas"/>
</dbReference>
<dbReference type="EMBL" id="WHPN01000301">
    <property type="protein sequence ID" value="KAF4407706.1"/>
    <property type="molecule type" value="Genomic_DNA"/>
</dbReference>
<dbReference type="SUPFAM" id="SSF56281">
    <property type="entry name" value="Metallo-hydrolase/oxidoreductase"/>
    <property type="match status" value="1"/>
</dbReference>
<feature type="domain" description="Metallo-beta-lactamase" evidence="1">
    <location>
        <begin position="49"/>
        <end position="234"/>
    </location>
</feature>
<protein>
    <submittedName>
        <fullName evidence="2">MBL fold metallo-hydrolase</fullName>
    </submittedName>
</protein>
<dbReference type="PANTHER" id="PTHR43546:SF7">
    <property type="entry name" value="METALLO-BETA-LACTAMASE DOMAIN-CONTAINING PROTEIN"/>
    <property type="match status" value="1"/>
</dbReference>
<dbReference type="RefSeq" id="WP_156206602.1">
    <property type="nucleotide sequence ID" value="NZ_WHPN01000301.1"/>
</dbReference>
<accession>A0ABQ7FIR2</accession>
<evidence type="ECO:0000259" key="1">
    <source>
        <dbReference type="Pfam" id="PF12706"/>
    </source>
</evidence>
<dbReference type="PANTHER" id="PTHR43546">
    <property type="entry name" value="UPF0173 METAL-DEPENDENT HYDROLASE MJ1163-RELATED"/>
    <property type="match status" value="1"/>
</dbReference>
<reference evidence="2 3" key="1">
    <citation type="submission" date="2019-10" db="EMBL/GenBank/DDBJ databases">
        <title>Streptomyces tenebrisbrunneis sp.nov., an endogenous actinomycete isolated from of Lycium ruthenicum.</title>
        <authorList>
            <person name="Ma L."/>
        </authorList>
    </citation>
    <scope>NUCLEOTIDE SEQUENCE [LARGE SCALE GENOMIC DNA]</scope>
    <source>
        <strain evidence="2 3">TRM 66187</strain>
    </source>
</reference>
<dbReference type="Proteomes" id="UP000621266">
    <property type="component" value="Unassembled WGS sequence"/>
</dbReference>
<proteinExistence type="predicted"/>
<organism evidence="2 3">
    <name type="scientific">Streptomyces lycii</name>
    <dbReference type="NCBI Taxonomy" id="2654337"/>
    <lineage>
        <taxon>Bacteria</taxon>
        <taxon>Bacillati</taxon>
        <taxon>Actinomycetota</taxon>
        <taxon>Actinomycetes</taxon>
        <taxon>Kitasatosporales</taxon>
        <taxon>Streptomycetaceae</taxon>
        <taxon>Streptomyces</taxon>
    </lineage>
</organism>
<dbReference type="InterPro" id="IPR036866">
    <property type="entry name" value="RibonucZ/Hydroxyglut_hydro"/>
</dbReference>
<dbReference type="InterPro" id="IPR050114">
    <property type="entry name" value="UPF0173_UPF0282_UlaG_hydrolase"/>
</dbReference>